<reference evidence="2 3" key="1">
    <citation type="submission" date="2017-07" db="EMBL/GenBank/DDBJ databases">
        <title>The new phylogeny of genus Mycobacterium.</title>
        <authorList>
            <person name="Tortoli E."/>
            <person name="Trovato A."/>
            <person name="Cirillo D.M."/>
        </authorList>
    </citation>
    <scope>NUCLEOTIDE SEQUENCE [LARGE SCALE GENOMIC DNA]</scope>
    <source>
        <strain evidence="2 3">ATCC 33027</strain>
    </source>
</reference>
<name>A0A255DN77_9MYCO</name>
<organism evidence="2 3">
    <name type="scientific">Mycolicibacterium sphagni</name>
    <dbReference type="NCBI Taxonomy" id="1786"/>
    <lineage>
        <taxon>Bacteria</taxon>
        <taxon>Bacillati</taxon>
        <taxon>Actinomycetota</taxon>
        <taxon>Actinomycetes</taxon>
        <taxon>Mycobacteriales</taxon>
        <taxon>Mycobacteriaceae</taxon>
        <taxon>Mycolicibacterium</taxon>
    </lineage>
</organism>
<gene>
    <name evidence="2" type="ORF">CG716_08125</name>
</gene>
<feature type="compositionally biased region" description="Polar residues" evidence="1">
    <location>
        <begin position="53"/>
        <end position="65"/>
    </location>
</feature>
<accession>A0A255DN77</accession>
<proteinExistence type="predicted"/>
<dbReference type="AlphaFoldDB" id="A0A255DN77"/>
<sequence length="502" mass="51566">MFETFDGAQWLRVGAVGVGLAAAVGFGQGTAWAGTDGSSNSGTASDSAGPARSNHQQKQSTTPRASQGRAASKRQSVQPALAASKPPIPAANSVAVPMPTVASVAAAVTPRSAELARQAVHVRIEASDLLNAGRGALENAAGAMKSFPEWGTAAIRGAGARIEDEISRAAGDLTNMFSASGPTAKPAAAVAAATASAAPLGSPAQFVATLQAILNQLVGWPEPPTTVFTTPANYTLDQALDAFDSTIDFYVANPTPATRWISDTMKIINLFVVSALPGYTFSDGLNVLGSLLNRVVPPYTIKDPQSATLTKAQVAAAAVGAMVKVLDTLLAGDFDPQDLENAAEAGGTAGLTDPGSVLNMTFDTSAVPNFFSLIAYTALVAVYDRYKWVALDHLPTATPSQSGQLLAVVSGQVNATDADNDPLVYTYTQPTNGAVVVGVDGSWTYTRTSNVMAVDTDTFTVTIDDSAGQLVDAGLGHPYAPDGHTVTYTVTVNYDGLLTIGV</sequence>
<dbReference type="Gene3D" id="2.60.40.3440">
    <property type="match status" value="1"/>
</dbReference>
<dbReference type="EMBL" id="NOZR01000005">
    <property type="protein sequence ID" value="OYN80806.1"/>
    <property type="molecule type" value="Genomic_DNA"/>
</dbReference>
<dbReference type="Pfam" id="PF17963">
    <property type="entry name" value="Big_9"/>
    <property type="match status" value="1"/>
</dbReference>
<evidence type="ECO:0000256" key="1">
    <source>
        <dbReference type="SAM" id="MobiDB-lite"/>
    </source>
</evidence>
<evidence type="ECO:0000313" key="3">
    <source>
        <dbReference type="Proteomes" id="UP000216063"/>
    </source>
</evidence>
<comment type="caution">
    <text evidence="2">The sequence shown here is derived from an EMBL/GenBank/DDBJ whole genome shotgun (WGS) entry which is preliminary data.</text>
</comment>
<feature type="compositionally biased region" description="Polar residues" evidence="1">
    <location>
        <begin position="36"/>
        <end position="46"/>
    </location>
</feature>
<protein>
    <submittedName>
        <fullName evidence="2">Uncharacterized protein</fullName>
    </submittedName>
</protein>
<keyword evidence="3" id="KW-1185">Reference proteome</keyword>
<dbReference type="Proteomes" id="UP000216063">
    <property type="component" value="Unassembled WGS sequence"/>
</dbReference>
<feature type="region of interest" description="Disordered" evidence="1">
    <location>
        <begin position="35"/>
        <end position="85"/>
    </location>
</feature>
<evidence type="ECO:0000313" key="2">
    <source>
        <dbReference type="EMBL" id="OYN80806.1"/>
    </source>
</evidence>